<evidence type="ECO:0000313" key="4">
    <source>
        <dbReference type="EMBL" id="GEO42629.1"/>
    </source>
</evidence>
<dbReference type="InterPro" id="IPR001482">
    <property type="entry name" value="T2SS/T4SS_dom"/>
</dbReference>
<dbReference type="AlphaFoldDB" id="A0A512E1N6"/>
<dbReference type="InterPro" id="IPR014155">
    <property type="entry name" value="VirB11"/>
</dbReference>
<evidence type="ECO:0000256" key="1">
    <source>
        <dbReference type="ARBA" id="ARBA00006611"/>
    </source>
</evidence>
<comment type="subcellular location">
    <subcellularLocation>
        <location evidence="2">Cytoplasm</location>
    </subcellularLocation>
</comment>
<keyword evidence="2" id="KW-0547">Nucleotide-binding</keyword>
<comment type="caution">
    <text evidence="4">The sequence shown here is derived from an EMBL/GenBank/DDBJ whole genome shotgun (WGS) entry which is preliminary data.</text>
</comment>
<gene>
    <name evidence="4" type="ORF">SAE02_67770</name>
</gene>
<keyword evidence="5" id="KW-1185">Reference proteome</keyword>
<comment type="similarity">
    <text evidence="1 2">Belongs to the GSP E family.</text>
</comment>
<reference evidence="4 5" key="1">
    <citation type="submission" date="2019-07" db="EMBL/GenBank/DDBJ databases">
        <title>Whole genome shotgun sequence of Skermanella aerolata NBRC 106429.</title>
        <authorList>
            <person name="Hosoyama A."/>
            <person name="Uohara A."/>
            <person name="Ohji S."/>
            <person name="Ichikawa N."/>
        </authorList>
    </citation>
    <scope>NUCLEOTIDE SEQUENCE [LARGE SCALE GENOMIC DNA]</scope>
    <source>
        <strain evidence="4 5">NBRC 106429</strain>
    </source>
</reference>
<keyword evidence="2" id="KW-0067">ATP-binding</keyword>
<evidence type="ECO:0000256" key="2">
    <source>
        <dbReference type="RuleBase" id="RU366071"/>
    </source>
</evidence>
<organism evidence="4 5">
    <name type="scientific">Skermanella aerolata</name>
    <dbReference type="NCBI Taxonomy" id="393310"/>
    <lineage>
        <taxon>Bacteria</taxon>
        <taxon>Pseudomonadati</taxon>
        <taxon>Pseudomonadota</taxon>
        <taxon>Alphaproteobacteria</taxon>
        <taxon>Rhodospirillales</taxon>
        <taxon>Azospirillaceae</taxon>
        <taxon>Skermanella</taxon>
    </lineage>
</organism>
<dbReference type="GO" id="GO:0005524">
    <property type="term" value="F:ATP binding"/>
    <property type="evidence" value="ECO:0007669"/>
    <property type="project" value="UniProtKB-UniRule"/>
</dbReference>
<dbReference type="Gene3D" id="3.40.50.300">
    <property type="entry name" value="P-loop containing nucleotide triphosphate hydrolases"/>
    <property type="match status" value="1"/>
</dbReference>
<evidence type="ECO:0000259" key="3">
    <source>
        <dbReference type="Pfam" id="PF00437"/>
    </source>
</evidence>
<dbReference type="InterPro" id="IPR050921">
    <property type="entry name" value="T4SS_GSP_E_ATPase"/>
</dbReference>
<protein>
    <recommendedName>
        <fullName evidence="2">Type IV secretion system protein</fullName>
    </recommendedName>
</protein>
<sequence length="347" mass="37888">MTRPHEAVPLLQHALSPFAQWWDDPAVEDILINRPGEVFIRRGAETTSHEIPLDFIDLEGIAILAASLKRQNVGRAKPLLSCELPGGTRLQAVLPPCVNDGTVALAIRRAKKIAPTLDELGAGGIFAEVQKPTGGMSQQDRALVQLYAEAQRAESLEAREQGWKAFLRATMNARKTHVLCGEVGVGKTHFSMGMAQEIPLDDRIVTVQDADEWSALPHRNRADLFYSKGEQGAAQVTPNDLVEASLRLAMRWLLLQEVRGAEAFSFMRARRSGHPGLTTCHAANAAAVFPTLTLMVRQSPAAASVELDVIETALRGLIDVVVHLHRPDGRFAISEVWFAPAEREGVA</sequence>
<feature type="domain" description="Bacterial type II secretion system protein E" evidence="3">
    <location>
        <begin position="153"/>
        <end position="300"/>
    </location>
</feature>
<name>A0A512E1N6_9PROT</name>
<dbReference type="CDD" id="cd01130">
    <property type="entry name" value="VirB11-like_ATPase"/>
    <property type="match status" value="1"/>
</dbReference>
<evidence type="ECO:0000313" key="5">
    <source>
        <dbReference type="Proteomes" id="UP000321523"/>
    </source>
</evidence>
<keyword evidence="2" id="KW-0963">Cytoplasm</keyword>
<comment type="function">
    <text evidence="2">Part of the Type IV secretion system.</text>
</comment>
<dbReference type="GO" id="GO:0005737">
    <property type="term" value="C:cytoplasm"/>
    <property type="evidence" value="ECO:0007669"/>
    <property type="project" value="UniProtKB-SubCell"/>
</dbReference>
<dbReference type="GO" id="GO:0044097">
    <property type="term" value="P:secretion by the type IV secretion system"/>
    <property type="evidence" value="ECO:0007669"/>
    <property type="project" value="InterPro"/>
</dbReference>
<dbReference type="RefSeq" id="WP_147041158.1">
    <property type="nucleotide sequence ID" value="NZ_BJYZ01000046.1"/>
</dbReference>
<dbReference type="GO" id="GO:0043684">
    <property type="term" value="C:type IV secretion system complex"/>
    <property type="evidence" value="ECO:0007669"/>
    <property type="project" value="UniProtKB-UniRule"/>
</dbReference>
<dbReference type="SUPFAM" id="SSF52540">
    <property type="entry name" value="P-loop containing nucleoside triphosphate hydrolases"/>
    <property type="match status" value="1"/>
</dbReference>
<proteinExistence type="inferred from homology"/>
<dbReference type="GO" id="GO:0016887">
    <property type="term" value="F:ATP hydrolysis activity"/>
    <property type="evidence" value="ECO:0007669"/>
    <property type="project" value="InterPro"/>
</dbReference>
<dbReference type="EMBL" id="BJYZ01000046">
    <property type="protein sequence ID" value="GEO42629.1"/>
    <property type="molecule type" value="Genomic_DNA"/>
</dbReference>
<dbReference type="Proteomes" id="UP000321523">
    <property type="component" value="Unassembled WGS sequence"/>
</dbReference>
<dbReference type="Gene3D" id="3.30.450.90">
    <property type="match status" value="1"/>
</dbReference>
<dbReference type="PANTHER" id="PTHR30486">
    <property type="entry name" value="TWITCHING MOTILITY PROTEIN PILT"/>
    <property type="match status" value="1"/>
</dbReference>
<dbReference type="OrthoDB" id="9810761at2"/>
<dbReference type="InterPro" id="IPR027417">
    <property type="entry name" value="P-loop_NTPase"/>
</dbReference>
<dbReference type="Pfam" id="PF00437">
    <property type="entry name" value="T2SSE"/>
    <property type="match status" value="1"/>
</dbReference>
<accession>A0A512E1N6</accession>
<dbReference type="PANTHER" id="PTHR30486:SF6">
    <property type="entry name" value="TYPE IV PILUS RETRACTATION ATPASE PILT"/>
    <property type="match status" value="1"/>
</dbReference>
<dbReference type="NCBIfam" id="TIGR02788">
    <property type="entry name" value="VirB11"/>
    <property type="match status" value="1"/>
</dbReference>